<accession>A0A8R1V3L8</accession>
<dbReference type="AlphaFoldDB" id="A0A2A6D2U6"/>
<dbReference type="Proteomes" id="UP000005239">
    <property type="component" value="Unassembled WGS sequence"/>
</dbReference>
<organism evidence="1 2">
    <name type="scientific">Pristionchus pacificus</name>
    <name type="common">Parasitic nematode worm</name>
    <dbReference type="NCBI Taxonomy" id="54126"/>
    <lineage>
        <taxon>Eukaryota</taxon>
        <taxon>Metazoa</taxon>
        <taxon>Ecdysozoa</taxon>
        <taxon>Nematoda</taxon>
        <taxon>Chromadorea</taxon>
        <taxon>Rhabditida</taxon>
        <taxon>Rhabditina</taxon>
        <taxon>Diplogasteromorpha</taxon>
        <taxon>Diplogasteroidea</taxon>
        <taxon>Neodiplogasteridae</taxon>
        <taxon>Pristionchus</taxon>
    </lineage>
</organism>
<accession>A0A2A6D2U6</accession>
<reference evidence="1" key="2">
    <citation type="submission" date="2022-06" db="UniProtKB">
        <authorList>
            <consortium name="EnsemblMetazoa"/>
        </authorList>
    </citation>
    <scope>IDENTIFICATION</scope>
    <source>
        <strain evidence="1">PS312</strain>
    </source>
</reference>
<evidence type="ECO:0000313" key="2">
    <source>
        <dbReference type="Proteomes" id="UP000005239"/>
    </source>
</evidence>
<name>A0A2A6D2U6_PRIPA</name>
<gene>
    <name evidence="1" type="primary">WBGene00284321</name>
</gene>
<dbReference type="EnsemblMetazoa" id="PPA45952.1">
    <property type="protein sequence ID" value="PPA45952.1"/>
    <property type="gene ID" value="WBGene00284321"/>
</dbReference>
<proteinExistence type="predicted"/>
<evidence type="ECO:0000313" key="1">
    <source>
        <dbReference type="EnsemblMetazoa" id="PPA45952.1"/>
    </source>
</evidence>
<reference evidence="2" key="1">
    <citation type="journal article" date="2008" name="Nat. Genet.">
        <title>The Pristionchus pacificus genome provides a unique perspective on nematode lifestyle and parasitism.</title>
        <authorList>
            <person name="Dieterich C."/>
            <person name="Clifton S.W."/>
            <person name="Schuster L.N."/>
            <person name="Chinwalla A."/>
            <person name="Delehaunty K."/>
            <person name="Dinkelacker I."/>
            <person name="Fulton L."/>
            <person name="Fulton R."/>
            <person name="Godfrey J."/>
            <person name="Minx P."/>
            <person name="Mitreva M."/>
            <person name="Roeseler W."/>
            <person name="Tian H."/>
            <person name="Witte H."/>
            <person name="Yang S.P."/>
            <person name="Wilson R.K."/>
            <person name="Sommer R.J."/>
        </authorList>
    </citation>
    <scope>NUCLEOTIDE SEQUENCE [LARGE SCALE GENOMIC DNA]</scope>
    <source>
        <strain evidence="2">PS312</strain>
    </source>
</reference>
<keyword evidence="2" id="KW-1185">Reference proteome</keyword>
<protein>
    <submittedName>
        <fullName evidence="1">Uncharacterized protein</fullName>
    </submittedName>
</protein>
<sequence>MIRAAKRSGDVGGCLSRIKLISRDDADASPGGELERRKVQLELVMPEWKLGDGGLLCSCCSYIRLEEGCVVCLGGEYLRVDHGDGHELRDERLGGSLLSPFFTIPSPHNLAPYSIIFTAFMAPVLREMTHAIISLYLSLSRWSDVIAPVAECCGLDRCLD</sequence>